<evidence type="ECO:0000313" key="1">
    <source>
        <dbReference type="EMBL" id="ACY97000.1"/>
    </source>
</evidence>
<dbReference type="RefSeq" id="WP_012851784.1">
    <property type="nucleotide sequence ID" value="NC_013510.1"/>
</dbReference>
<reference evidence="1 2" key="1">
    <citation type="journal article" date="2011" name="Stand. Genomic Sci.">
        <title>Complete genome sequence of Thermomonospora curvata type strain (B9).</title>
        <authorList>
            <person name="Chertkov O."/>
            <person name="Sikorski J."/>
            <person name="Nolan M."/>
            <person name="Lapidus A."/>
            <person name="Lucas S."/>
            <person name="Del Rio T.G."/>
            <person name="Tice H."/>
            <person name="Cheng J.F."/>
            <person name="Goodwin L."/>
            <person name="Pitluck S."/>
            <person name="Liolios K."/>
            <person name="Ivanova N."/>
            <person name="Mavromatis K."/>
            <person name="Mikhailova N."/>
            <person name="Ovchinnikova G."/>
            <person name="Pati A."/>
            <person name="Chen A."/>
            <person name="Palaniappan K."/>
            <person name="Djao O.D."/>
            <person name="Land M."/>
            <person name="Hauser L."/>
            <person name="Chang Y.J."/>
            <person name="Jeffries C.D."/>
            <person name="Brettin T."/>
            <person name="Han C."/>
            <person name="Detter J.C."/>
            <person name="Rohde M."/>
            <person name="Goker M."/>
            <person name="Woyke T."/>
            <person name="Bristow J."/>
            <person name="Eisen J.A."/>
            <person name="Markowitz V."/>
            <person name="Hugenholtz P."/>
            <person name="Klenk H.P."/>
            <person name="Kyrpides N.C."/>
        </authorList>
    </citation>
    <scope>NUCLEOTIDE SEQUENCE [LARGE SCALE GENOMIC DNA]</scope>
    <source>
        <strain evidence="2">ATCC 19995 / DSM 43183 / JCM 3096 / KCTC 9072 / NBRC 15933 / NCIMB 10081 / Henssen B9</strain>
    </source>
</reference>
<name>D1AA64_THECD</name>
<gene>
    <name evidence="1" type="ordered locus">Tcur_1420</name>
</gene>
<evidence type="ECO:0000313" key="2">
    <source>
        <dbReference type="Proteomes" id="UP000001918"/>
    </source>
</evidence>
<dbReference type="KEGG" id="tcu:Tcur_1420"/>
<accession>D1AA64</accession>
<dbReference type="Proteomes" id="UP000001918">
    <property type="component" value="Chromosome"/>
</dbReference>
<dbReference type="OrthoDB" id="3627085at2"/>
<dbReference type="HOGENOM" id="CLU_142297_0_1_11"/>
<dbReference type="STRING" id="471852.Tcur_1420"/>
<dbReference type="AlphaFoldDB" id="D1AA64"/>
<keyword evidence="2" id="KW-1185">Reference proteome</keyword>
<protein>
    <submittedName>
        <fullName evidence="1">Uncharacterized protein</fullName>
    </submittedName>
</protein>
<proteinExistence type="predicted"/>
<dbReference type="EMBL" id="CP001738">
    <property type="protein sequence ID" value="ACY97000.1"/>
    <property type="molecule type" value="Genomic_DNA"/>
</dbReference>
<sequence length="108" mass="11312">MGRELQTRTGTLRSAGEQLRQAGQQLDADYKALLAQVQGLGGVFGEDMISALIKASYESAVDVATDCFTSAAEGYADFGAGLLKMAGHLDDTEAENVSGINRLGNQAL</sequence>
<organism evidence="1 2">
    <name type="scientific">Thermomonospora curvata (strain ATCC 19995 / DSM 43183 / JCM 3096 / KCTC 9072 / NBRC 15933 / NCIMB 10081 / Henssen B9)</name>
    <dbReference type="NCBI Taxonomy" id="471852"/>
    <lineage>
        <taxon>Bacteria</taxon>
        <taxon>Bacillati</taxon>
        <taxon>Actinomycetota</taxon>
        <taxon>Actinomycetes</taxon>
        <taxon>Streptosporangiales</taxon>
        <taxon>Thermomonosporaceae</taxon>
        <taxon>Thermomonospora</taxon>
    </lineage>
</organism>